<feature type="compositionally biased region" description="Low complexity" evidence="1">
    <location>
        <begin position="211"/>
        <end position="220"/>
    </location>
</feature>
<dbReference type="PANTHER" id="PTHR42470">
    <property type="entry name" value="VAST DOMAIN-CONTAINING PROTEIN"/>
    <property type="match status" value="1"/>
</dbReference>
<accession>A0A6A6WBQ8</accession>
<feature type="compositionally biased region" description="Basic and acidic residues" evidence="1">
    <location>
        <begin position="34"/>
        <end position="46"/>
    </location>
</feature>
<gene>
    <name evidence="3" type="ORF">EJ05DRAFT_509225</name>
</gene>
<reference evidence="3" key="1">
    <citation type="journal article" date="2020" name="Stud. Mycol.">
        <title>101 Dothideomycetes genomes: a test case for predicting lifestyles and emergence of pathogens.</title>
        <authorList>
            <person name="Haridas S."/>
            <person name="Albert R."/>
            <person name="Binder M."/>
            <person name="Bloem J."/>
            <person name="Labutti K."/>
            <person name="Salamov A."/>
            <person name="Andreopoulos B."/>
            <person name="Baker S."/>
            <person name="Barry K."/>
            <person name="Bills G."/>
            <person name="Bluhm B."/>
            <person name="Cannon C."/>
            <person name="Castanera R."/>
            <person name="Culley D."/>
            <person name="Daum C."/>
            <person name="Ezra D."/>
            <person name="Gonzalez J."/>
            <person name="Henrissat B."/>
            <person name="Kuo A."/>
            <person name="Liang C."/>
            <person name="Lipzen A."/>
            <person name="Lutzoni F."/>
            <person name="Magnuson J."/>
            <person name="Mondo S."/>
            <person name="Nolan M."/>
            <person name="Ohm R."/>
            <person name="Pangilinan J."/>
            <person name="Park H.-J."/>
            <person name="Ramirez L."/>
            <person name="Alfaro M."/>
            <person name="Sun H."/>
            <person name="Tritt A."/>
            <person name="Yoshinaga Y."/>
            <person name="Zwiers L.-H."/>
            <person name="Turgeon B."/>
            <person name="Goodwin S."/>
            <person name="Spatafora J."/>
            <person name="Crous P."/>
            <person name="Grigoriev I."/>
        </authorList>
    </citation>
    <scope>NUCLEOTIDE SEQUENCE</scope>
    <source>
        <strain evidence="3">CBS 121739</strain>
    </source>
</reference>
<feature type="region of interest" description="Disordered" evidence="1">
    <location>
        <begin position="524"/>
        <end position="586"/>
    </location>
</feature>
<feature type="region of interest" description="Disordered" evidence="1">
    <location>
        <begin position="174"/>
        <end position="228"/>
    </location>
</feature>
<name>A0A6A6WBQ8_9PEZI</name>
<dbReference type="PANTHER" id="PTHR42470:SF2">
    <property type="match status" value="1"/>
</dbReference>
<feature type="domain" description="DUF7924" evidence="2">
    <location>
        <begin position="283"/>
        <end position="513"/>
    </location>
</feature>
<organism evidence="3 4">
    <name type="scientific">Pseudovirgaria hyperparasitica</name>
    <dbReference type="NCBI Taxonomy" id="470096"/>
    <lineage>
        <taxon>Eukaryota</taxon>
        <taxon>Fungi</taxon>
        <taxon>Dikarya</taxon>
        <taxon>Ascomycota</taxon>
        <taxon>Pezizomycotina</taxon>
        <taxon>Dothideomycetes</taxon>
        <taxon>Dothideomycetes incertae sedis</taxon>
        <taxon>Acrospermales</taxon>
        <taxon>Acrospermaceae</taxon>
        <taxon>Pseudovirgaria</taxon>
    </lineage>
</organism>
<evidence type="ECO:0000313" key="3">
    <source>
        <dbReference type="EMBL" id="KAF2759474.1"/>
    </source>
</evidence>
<feature type="compositionally biased region" description="Polar residues" evidence="1">
    <location>
        <begin position="524"/>
        <end position="543"/>
    </location>
</feature>
<evidence type="ECO:0000259" key="2">
    <source>
        <dbReference type="Pfam" id="PF25545"/>
    </source>
</evidence>
<dbReference type="Pfam" id="PF25545">
    <property type="entry name" value="DUF7924"/>
    <property type="match status" value="1"/>
</dbReference>
<evidence type="ECO:0000256" key="1">
    <source>
        <dbReference type="SAM" id="MobiDB-lite"/>
    </source>
</evidence>
<feature type="region of interest" description="Disordered" evidence="1">
    <location>
        <begin position="1"/>
        <end position="156"/>
    </location>
</feature>
<keyword evidence="4" id="KW-1185">Reference proteome</keyword>
<feature type="compositionally biased region" description="Polar residues" evidence="1">
    <location>
        <begin position="24"/>
        <end position="33"/>
    </location>
</feature>
<dbReference type="EMBL" id="ML996569">
    <property type="protein sequence ID" value="KAF2759474.1"/>
    <property type="molecule type" value="Genomic_DNA"/>
</dbReference>
<dbReference type="Proteomes" id="UP000799437">
    <property type="component" value="Unassembled WGS sequence"/>
</dbReference>
<protein>
    <recommendedName>
        <fullName evidence="2">DUF7924 domain-containing protein</fullName>
    </recommendedName>
</protein>
<dbReference type="AlphaFoldDB" id="A0A6A6WBQ8"/>
<feature type="compositionally biased region" description="Basic and acidic residues" evidence="1">
    <location>
        <begin position="90"/>
        <end position="107"/>
    </location>
</feature>
<feature type="compositionally biased region" description="Basic and acidic residues" evidence="1">
    <location>
        <begin position="124"/>
        <end position="144"/>
    </location>
</feature>
<sequence length="586" mass="65740">MASYSPPLAAPKRRCIQEQAKAKQPTSEATSPSNRKEAAAEERSDQQTDAQLQARHPTKQQASRQRFPHCKLFNMVKDFSSSTEAPSRVVEAKKRSWDPESHTSSERPRKRLQSQISPNTKQAGDNRHREDEVPNPRDSLEASTKRSRSSSAATQKTIKEARLEFWRDKGTWPTEEQEATMRRLQDIVDQARPIKRSLSRKRSNASLNSETTQTQTSSSQLNREQKSAPYKHPMFVEQMRVCGSFLSEHTEGITTESKRLCQMLLNGTQSLPEGTLFSDDYLFDKTCKRMNGENEARVVRDIALLIVPSAEILADRGAKHLEVLRETVNACWLNSATFLKPPGSRPGPRPQPDYGLGFRSDAFSIEQYMKLLPFLGNLVTDSGLIAATFNMYLPFFSAEVKSGAADLDVADRQNAHTQTVCLRGLYTLFRLVGREKELHREVNGFSISHNYELVRIWGHYAVIDGDNVKYYRHKIHTFSIGSDGNARWTAYTFVRNLYDLWLPKHFERICEVIDALPADVNFDVSEQGSDPASTRSGVPQSLESHGGPEEEEEAVPDTGAAGSQAITPGTTIETDSAQSKKAKTSS</sequence>
<evidence type="ECO:0000313" key="4">
    <source>
        <dbReference type="Proteomes" id="UP000799437"/>
    </source>
</evidence>
<dbReference type="OrthoDB" id="5132737at2759"/>
<proteinExistence type="predicted"/>
<dbReference type="GeneID" id="54489133"/>
<feature type="compositionally biased region" description="Polar residues" evidence="1">
    <location>
        <begin position="113"/>
        <end position="123"/>
    </location>
</feature>
<dbReference type="InterPro" id="IPR057684">
    <property type="entry name" value="DUF7924"/>
</dbReference>
<dbReference type="RefSeq" id="XP_033601925.1">
    <property type="nucleotide sequence ID" value="XM_033748079.1"/>
</dbReference>
<feature type="compositionally biased region" description="Polar residues" evidence="1">
    <location>
        <begin position="564"/>
        <end position="579"/>
    </location>
</feature>
<feature type="compositionally biased region" description="Basic residues" evidence="1">
    <location>
        <begin position="193"/>
        <end position="203"/>
    </location>
</feature>